<organism evidence="2 4">
    <name type="scientific">Pectobacterium odoriferum</name>
    <dbReference type="NCBI Taxonomy" id="78398"/>
    <lineage>
        <taxon>Bacteria</taxon>
        <taxon>Pseudomonadati</taxon>
        <taxon>Pseudomonadota</taxon>
        <taxon>Gammaproteobacteria</taxon>
        <taxon>Enterobacterales</taxon>
        <taxon>Pectobacteriaceae</taxon>
        <taxon>Pectobacterium</taxon>
    </lineage>
</organism>
<dbReference type="AlphaFoldDB" id="A0ABD6VPA4"/>
<dbReference type="Proteomes" id="UP000029447">
    <property type="component" value="Unassembled WGS sequence"/>
</dbReference>
<protein>
    <submittedName>
        <fullName evidence="2">Uncharacterized protein</fullName>
    </submittedName>
</protein>
<keyword evidence="3" id="KW-1185">Reference proteome</keyword>
<proteinExistence type="predicted"/>
<evidence type="ECO:0000313" key="3">
    <source>
        <dbReference type="Proteomes" id="UP000029447"/>
    </source>
</evidence>
<dbReference type="EMBL" id="MTAO01000006">
    <property type="protein sequence ID" value="POE26403.1"/>
    <property type="molecule type" value="Genomic_DNA"/>
</dbReference>
<dbReference type="EMBL" id="JQOF01000013">
    <property type="protein sequence ID" value="KGA40709.1"/>
    <property type="molecule type" value="Genomic_DNA"/>
</dbReference>
<evidence type="ECO:0000313" key="2">
    <source>
        <dbReference type="EMBL" id="POE26403.1"/>
    </source>
</evidence>
<name>A0ABD6VPA4_9GAMM</name>
<evidence type="ECO:0000313" key="1">
    <source>
        <dbReference type="EMBL" id="KGA40709.1"/>
    </source>
</evidence>
<reference evidence="2 4" key="2">
    <citation type="submission" date="2017-01" db="EMBL/GenBank/DDBJ databases">
        <title>Comparative Genomics of 38 Pectobacterium strains comprising three species revealed the characteristics of Pectobacterium carotovorum.</title>
        <authorList>
            <person name="Xie H."/>
            <person name="Ma Y."/>
            <person name="Li X."/>
        </authorList>
    </citation>
    <scope>NUCLEOTIDE SEQUENCE [LARGE SCALE GENOMIC DNA]</scope>
    <source>
        <strain evidence="2 4">Q142</strain>
    </source>
</reference>
<evidence type="ECO:0000313" key="4">
    <source>
        <dbReference type="Proteomes" id="UP000237274"/>
    </source>
</evidence>
<reference evidence="1 3" key="1">
    <citation type="submission" date="2014-08" db="EMBL/GenBank/DDBJ databases">
        <title>Genome sequences of NCPPB Pectobacterium isolates.</title>
        <authorList>
            <person name="Glover R.H."/>
            <person name="Sapp M."/>
            <person name="Elphinstone J."/>
        </authorList>
    </citation>
    <scope>NUCLEOTIDE SEQUENCE [LARGE SCALE GENOMIC DNA]</scope>
    <source>
        <strain evidence="1 3">NCPPB3841</strain>
    </source>
</reference>
<accession>A0ABD6VPA4</accession>
<dbReference type="KEGG" id="pcv:BCS7_14905"/>
<comment type="caution">
    <text evidence="2">The sequence shown here is derived from an EMBL/GenBank/DDBJ whole genome shotgun (WGS) entry which is preliminary data.</text>
</comment>
<sequence>MFNFRLTGIANDKGIVLLTLSMDKENAYLLMMVTYRWRETRNKLTCYASIQMKTEERYCGEIGFLASDEIKSPS</sequence>
<dbReference type="Proteomes" id="UP000237274">
    <property type="component" value="Unassembled WGS sequence"/>
</dbReference>
<gene>
    <name evidence="2" type="ORF">BV926_11280</name>
    <name evidence="1" type="ORF">KU75_15925</name>
</gene>